<dbReference type="Proteomes" id="UP001303473">
    <property type="component" value="Unassembled WGS sequence"/>
</dbReference>
<feature type="signal peptide" evidence="1">
    <location>
        <begin position="1"/>
        <end position="22"/>
    </location>
</feature>
<proteinExistence type="predicted"/>
<feature type="domain" description="DUF7136" evidence="2">
    <location>
        <begin position="27"/>
        <end position="118"/>
    </location>
</feature>
<sequence length="258" mass="26922">MLVKLKGTSAALTIWTLAAAAANVVITTPRQFEVDIVFPHNETYKPANTMPIVLAIQNATRSVAGSLGGFTVSWQIRQLQGGQFNSTVSAIMDYGDIPVHFWNTTPSADTTLFVIGYGLPVPPATTYTPAVNDRYMLQWDFFRRGKTGGTGWQGNITDVQAGIPECPAFGGLVQIGPSLNATNPACANIEMLESRLGNPCAVKVDQAAASSISSRVSSSVSSSITKVTSSTSKAAGAGPARPVQTALAAACVLCGLAL</sequence>
<comment type="caution">
    <text evidence="3">The sequence shown here is derived from an EMBL/GenBank/DDBJ whole genome shotgun (WGS) entry which is preliminary data.</text>
</comment>
<dbReference type="Pfam" id="PF23584">
    <property type="entry name" value="DUF7136"/>
    <property type="match status" value="1"/>
</dbReference>
<reference evidence="4" key="1">
    <citation type="journal article" date="2023" name="Mol. Phylogenet. Evol.">
        <title>Genome-scale phylogeny and comparative genomics of the fungal order Sordariales.</title>
        <authorList>
            <person name="Hensen N."/>
            <person name="Bonometti L."/>
            <person name="Westerberg I."/>
            <person name="Brannstrom I.O."/>
            <person name="Guillou S."/>
            <person name="Cros-Aarteil S."/>
            <person name="Calhoun S."/>
            <person name="Haridas S."/>
            <person name="Kuo A."/>
            <person name="Mondo S."/>
            <person name="Pangilinan J."/>
            <person name="Riley R."/>
            <person name="LaButti K."/>
            <person name="Andreopoulos B."/>
            <person name="Lipzen A."/>
            <person name="Chen C."/>
            <person name="Yan M."/>
            <person name="Daum C."/>
            <person name="Ng V."/>
            <person name="Clum A."/>
            <person name="Steindorff A."/>
            <person name="Ohm R.A."/>
            <person name="Martin F."/>
            <person name="Silar P."/>
            <person name="Natvig D.O."/>
            <person name="Lalanne C."/>
            <person name="Gautier V."/>
            <person name="Ament-Velasquez S.L."/>
            <person name="Kruys A."/>
            <person name="Hutchinson M.I."/>
            <person name="Powell A.J."/>
            <person name="Barry K."/>
            <person name="Miller A.N."/>
            <person name="Grigoriev I.V."/>
            <person name="Debuchy R."/>
            <person name="Gladieux P."/>
            <person name="Hiltunen Thoren M."/>
            <person name="Johannesson H."/>
        </authorList>
    </citation>
    <scope>NUCLEOTIDE SEQUENCE [LARGE SCALE GENOMIC DNA]</scope>
    <source>
        <strain evidence="4">CBS 340.73</strain>
    </source>
</reference>
<evidence type="ECO:0000313" key="3">
    <source>
        <dbReference type="EMBL" id="KAK3934653.1"/>
    </source>
</evidence>
<keyword evidence="1" id="KW-0732">Signal</keyword>
<evidence type="ECO:0000259" key="2">
    <source>
        <dbReference type="Pfam" id="PF23584"/>
    </source>
</evidence>
<feature type="chain" id="PRO_5043051562" description="DUF7136 domain-containing protein" evidence="1">
    <location>
        <begin position="23"/>
        <end position="258"/>
    </location>
</feature>
<accession>A0AAN6RZM4</accession>
<gene>
    <name evidence="3" type="ORF">QBC46DRAFT_368068</name>
</gene>
<protein>
    <recommendedName>
        <fullName evidence="2">DUF7136 domain-containing protein</fullName>
    </recommendedName>
</protein>
<organism evidence="3 4">
    <name type="scientific">Diplogelasinospora grovesii</name>
    <dbReference type="NCBI Taxonomy" id="303347"/>
    <lineage>
        <taxon>Eukaryota</taxon>
        <taxon>Fungi</taxon>
        <taxon>Dikarya</taxon>
        <taxon>Ascomycota</taxon>
        <taxon>Pezizomycotina</taxon>
        <taxon>Sordariomycetes</taxon>
        <taxon>Sordariomycetidae</taxon>
        <taxon>Sordariales</taxon>
        <taxon>Diplogelasinosporaceae</taxon>
        <taxon>Diplogelasinospora</taxon>
    </lineage>
</organism>
<dbReference type="AlphaFoldDB" id="A0AAN6RZM4"/>
<keyword evidence="4" id="KW-1185">Reference proteome</keyword>
<dbReference type="InterPro" id="IPR055560">
    <property type="entry name" value="DUF7136"/>
</dbReference>
<dbReference type="EMBL" id="MU853970">
    <property type="protein sequence ID" value="KAK3934653.1"/>
    <property type="molecule type" value="Genomic_DNA"/>
</dbReference>
<evidence type="ECO:0000313" key="4">
    <source>
        <dbReference type="Proteomes" id="UP001303473"/>
    </source>
</evidence>
<name>A0AAN6RZM4_9PEZI</name>
<evidence type="ECO:0000256" key="1">
    <source>
        <dbReference type="SAM" id="SignalP"/>
    </source>
</evidence>